<feature type="active site" description="Proton donor" evidence="8">
    <location>
        <position position="335"/>
    </location>
</feature>
<dbReference type="SUPFAM" id="SSF51445">
    <property type="entry name" value="(Trans)glycosidases"/>
    <property type="match status" value="1"/>
</dbReference>
<dbReference type="Gene3D" id="3.20.20.80">
    <property type="entry name" value="Glycosidases"/>
    <property type="match status" value="1"/>
</dbReference>
<dbReference type="GO" id="GO:0005975">
    <property type="term" value="P:carbohydrate metabolic process"/>
    <property type="evidence" value="ECO:0007669"/>
    <property type="project" value="InterPro"/>
</dbReference>
<accession>A0A1Y5Q3I1</accession>
<evidence type="ECO:0000256" key="6">
    <source>
        <dbReference type="ARBA" id="ARBA00030512"/>
    </source>
</evidence>
<protein>
    <recommendedName>
        <fullName evidence="3">beta-N-acetylhexosaminidase</fullName>
        <ecNumber evidence="3">3.2.1.52</ecNumber>
    </recommendedName>
    <alternativeName>
        <fullName evidence="6">Beta-N-acetylhexosaminidase</fullName>
    </alternativeName>
    <alternativeName>
        <fullName evidence="7">N-acetyl-beta-glucosaminidase</fullName>
    </alternativeName>
</protein>
<dbReference type="InterPro" id="IPR029018">
    <property type="entry name" value="Hex-like_dom2"/>
</dbReference>
<dbReference type="EC" id="3.2.1.52" evidence="3"/>
<comment type="similarity">
    <text evidence="2">Belongs to the glycosyl hydrolase 20 family.</text>
</comment>
<evidence type="ECO:0000259" key="10">
    <source>
        <dbReference type="Pfam" id="PF00728"/>
    </source>
</evidence>
<evidence type="ECO:0000256" key="4">
    <source>
        <dbReference type="ARBA" id="ARBA00022801"/>
    </source>
</evidence>
<evidence type="ECO:0000256" key="7">
    <source>
        <dbReference type="ARBA" id="ARBA00033000"/>
    </source>
</evidence>
<feature type="domain" description="GH29D-like beta-sandwich" evidence="12">
    <location>
        <begin position="549"/>
        <end position="599"/>
    </location>
</feature>
<feature type="domain" description="Glycoside hydrolase family 20 catalytic" evidence="10">
    <location>
        <begin position="161"/>
        <end position="504"/>
    </location>
</feature>
<dbReference type="PANTHER" id="PTHR22600">
    <property type="entry name" value="BETA-HEXOSAMINIDASE"/>
    <property type="match status" value="1"/>
</dbReference>
<dbReference type="GO" id="GO:0016020">
    <property type="term" value="C:membrane"/>
    <property type="evidence" value="ECO:0007669"/>
    <property type="project" value="TreeGrafter"/>
</dbReference>
<dbReference type="GO" id="GO:0004563">
    <property type="term" value="F:beta-N-acetylhexosaminidase activity"/>
    <property type="evidence" value="ECO:0007669"/>
    <property type="project" value="UniProtKB-EC"/>
</dbReference>
<dbReference type="AlphaFoldDB" id="A0A1Y5Q3I1"/>
<dbReference type="PROSITE" id="PS51257">
    <property type="entry name" value="PROKAR_LIPOPROTEIN"/>
    <property type="match status" value="1"/>
</dbReference>
<dbReference type="Pfam" id="PF13290">
    <property type="entry name" value="CHB_HEX_C_1"/>
    <property type="match status" value="1"/>
</dbReference>
<evidence type="ECO:0000256" key="1">
    <source>
        <dbReference type="ARBA" id="ARBA00001231"/>
    </source>
</evidence>
<reference evidence="13" key="1">
    <citation type="submission" date="2016-03" db="EMBL/GenBank/DDBJ databases">
        <authorList>
            <person name="Ploux O."/>
        </authorList>
    </citation>
    <scope>NUCLEOTIDE SEQUENCE</scope>
    <source>
        <strain evidence="13">UC10</strain>
    </source>
</reference>
<evidence type="ECO:0000259" key="11">
    <source>
        <dbReference type="Pfam" id="PF02838"/>
    </source>
</evidence>
<dbReference type="InterPro" id="IPR059177">
    <property type="entry name" value="GH29D-like_dom"/>
</dbReference>
<evidence type="ECO:0000256" key="3">
    <source>
        <dbReference type="ARBA" id="ARBA00012663"/>
    </source>
</evidence>
<gene>
    <name evidence="13" type="ORF">STPYR_11740</name>
</gene>
<keyword evidence="9" id="KW-0732">Signal</keyword>
<evidence type="ECO:0000256" key="5">
    <source>
        <dbReference type="ARBA" id="ARBA00023295"/>
    </source>
</evidence>
<dbReference type="InterPro" id="IPR015882">
    <property type="entry name" value="HEX_bac_N"/>
</dbReference>
<dbReference type="CDD" id="cd06563">
    <property type="entry name" value="GH20_chitobiase-like"/>
    <property type="match status" value="1"/>
</dbReference>
<dbReference type="PRINTS" id="PR00738">
    <property type="entry name" value="GLHYDRLASE20"/>
</dbReference>
<dbReference type="Pfam" id="PF02838">
    <property type="entry name" value="Glyco_hydro_20b"/>
    <property type="match status" value="1"/>
</dbReference>
<feature type="domain" description="Beta-hexosaminidase bacterial type N-terminal" evidence="11">
    <location>
        <begin position="34"/>
        <end position="158"/>
    </location>
</feature>
<evidence type="ECO:0000313" key="13">
    <source>
        <dbReference type="EMBL" id="SBV36810.1"/>
    </source>
</evidence>
<dbReference type="Pfam" id="PF00728">
    <property type="entry name" value="Glyco_hydro_20"/>
    <property type="match status" value="1"/>
</dbReference>
<feature type="signal peptide" evidence="9">
    <location>
        <begin position="1"/>
        <end position="29"/>
    </location>
</feature>
<evidence type="ECO:0000256" key="2">
    <source>
        <dbReference type="ARBA" id="ARBA00006285"/>
    </source>
</evidence>
<keyword evidence="4 13" id="KW-0378">Hydrolase</keyword>
<name>A0A1Y5Q3I1_9GAMM</name>
<evidence type="ECO:0000256" key="9">
    <source>
        <dbReference type="SAM" id="SignalP"/>
    </source>
</evidence>
<evidence type="ECO:0000259" key="12">
    <source>
        <dbReference type="Pfam" id="PF13290"/>
    </source>
</evidence>
<dbReference type="InterPro" id="IPR017853">
    <property type="entry name" value="GH"/>
</dbReference>
<dbReference type="PANTHER" id="PTHR22600:SF57">
    <property type="entry name" value="BETA-N-ACETYLHEXOSAMINIDASE"/>
    <property type="match status" value="1"/>
</dbReference>
<keyword evidence="5 13" id="KW-0326">Glycosidase</keyword>
<dbReference type="GO" id="GO:0030203">
    <property type="term" value="P:glycosaminoglycan metabolic process"/>
    <property type="evidence" value="ECO:0007669"/>
    <property type="project" value="TreeGrafter"/>
</dbReference>
<comment type="catalytic activity">
    <reaction evidence="1">
        <text>Hydrolysis of terminal non-reducing N-acetyl-D-hexosamine residues in N-acetyl-beta-D-hexosaminides.</text>
        <dbReference type="EC" id="3.2.1.52"/>
    </reaction>
</comment>
<sequence length="769" mass="84151">MTTPRPAALRTRWLAAGLLLGACLTPAQAADTLPLIPLPAHYQAADGKDFILKPSTRVAGNDDAARRVASQFVRLLAQDGGPTLAVADADAGGRAQVRFHLDATAATGAEGYALKVSNTGIDVSARDEAGLFYGAVTAVQLLTGNDAGRVAAASIADAPRFAWRGLMLDSARHFQSLGEIRKLLDAMAQHKLNTFHWHLTDDQAWRMQIKRYPKLTEVGSCRVPLGDAGRDTATGQPRTYCGYYTQDQIREIVAYAAQRHIQVIPEIDVPGHATAAIVAYPELGTTDQPLVIDNQWGVFPNLFNTEESTLQFLENVLLEVIDMFPARYVHIGGDEAVKDQWIASSRVQEHMRAIGAKDEMAMQSHIVSRLERFLARHDRRLIGWDEILEGPLPEAATVMSWRGTEGGLKAASEGHDVVMAPVTHMYMDYLQTGSPNEPPGRPTTTELRKVYDFEPVPAELAADKRAHILGLQATLFTEHTRNDTWLEHHLFPRLAVVAETGWSPPEQRSFDGFLQRLPRQLQRYRAMGIGYAQTPFQVDMQDEGDRAAGTAEVTLANPLGYAIHYTLDGSEVSAASPGYSQPLQVALPARVNAAAFFDGKPLAAASRFEVTADSLLVREDTRLGLCPGDGKLPLRLEDDGPTEGERAIFNVNIFNPCWLWQDADLGGVTGVKLRAGRIPYNFQLAHDEPNRRFVPARSAHGELEILGDQCQGEPLVSLPLPAAPDADGFIELEAPLAPAAARGDLCIRFSGDTRPDMWVLDWVRLQTGN</sequence>
<dbReference type="SUPFAM" id="SSF55545">
    <property type="entry name" value="beta-N-acetylhexosaminidase-like domain"/>
    <property type="match status" value="1"/>
</dbReference>
<dbReference type="InterPro" id="IPR015883">
    <property type="entry name" value="Glyco_hydro_20_cat"/>
</dbReference>
<evidence type="ECO:0000256" key="8">
    <source>
        <dbReference type="PIRSR" id="PIRSR625705-1"/>
    </source>
</evidence>
<organism evidence="13">
    <name type="scientific">uncultured Stenotrophomonas sp</name>
    <dbReference type="NCBI Taxonomy" id="165438"/>
    <lineage>
        <taxon>Bacteria</taxon>
        <taxon>Pseudomonadati</taxon>
        <taxon>Pseudomonadota</taxon>
        <taxon>Gammaproteobacteria</taxon>
        <taxon>Lysobacterales</taxon>
        <taxon>Lysobacteraceae</taxon>
        <taxon>Stenotrophomonas</taxon>
        <taxon>environmental samples</taxon>
    </lineage>
</organism>
<feature type="chain" id="PRO_5013074109" description="beta-N-acetylhexosaminidase" evidence="9">
    <location>
        <begin position="30"/>
        <end position="769"/>
    </location>
</feature>
<dbReference type="EMBL" id="FLTS01000001">
    <property type="protein sequence ID" value="SBV36810.1"/>
    <property type="molecule type" value="Genomic_DNA"/>
</dbReference>
<proteinExistence type="inferred from homology"/>
<dbReference type="Gene3D" id="3.30.379.10">
    <property type="entry name" value="Chitobiase/beta-hexosaminidase domain 2-like"/>
    <property type="match status" value="1"/>
</dbReference>
<dbReference type="InterPro" id="IPR025705">
    <property type="entry name" value="Beta_hexosaminidase_sua/sub"/>
</dbReference>